<dbReference type="OrthoDB" id="5985073at2759"/>
<proteinExistence type="predicted"/>
<reference evidence="1" key="1">
    <citation type="journal article" date="2020" name="Stud. Mycol.">
        <title>101 Dothideomycetes genomes: a test case for predicting lifestyles and emergence of pathogens.</title>
        <authorList>
            <person name="Haridas S."/>
            <person name="Albert R."/>
            <person name="Binder M."/>
            <person name="Bloem J."/>
            <person name="Labutti K."/>
            <person name="Salamov A."/>
            <person name="Andreopoulos B."/>
            <person name="Baker S."/>
            <person name="Barry K."/>
            <person name="Bills G."/>
            <person name="Bluhm B."/>
            <person name="Cannon C."/>
            <person name="Castanera R."/>
            <person name="Culley D."/>
            <person name="Daum C."/>
            <person name="Ezra D."/>
            <person name="Gonzalez J."/>
            <person name="Henrissat B."/>
            <person name="Kuo A."/>
            <person name="Liang C."/>
            <person name="Lipzen A."/>
            <person name="Lutzoni F."/>
            <person name="Magnuson J."/>
            <person name="Mondo S."/>
            <person name="Nolan M."/>
            <person name="Ohm R."/>
            <person name="Pangilinan J."/>
            <person name="Park H.-J."/>
            <person name="Ramirez L."/>
            <person name="Alfaro M."/>
            <person name="Sun H."/>
            <person name="Tritt A."/>
            <person name="Yoshinaga Y."/>
            <person name="Zwiers L.-H."/>
            <person name="Turgeon B."/>
            <person name="Goodwin S."/>
            <person name="Spatafora J."/>
            <person name="Crous P."/>
            <person name="Grigoriev I."/>
        </authorList>
    </citation>
    <scope>NUCLEOTIDE SEQUENCE</scope>
    <source>
        <strain evidence="1">CBS 113818</strain>
    </source>
</reference>
<evidence type="ECO:0000313" key="2">
    <source>
        <dbReference type="Proteomes" id="UP000799424"/>
    </source>
</evidence>
<dbReference type="Proteomes" id="UP000799424">
    <property type="component" value="Unassembled WGS sequence"/>
</dbReference>
<name>A0A6A7A9Z3_9PLEO</name>
<dbReference type="AlphaFoldDB" id="A0A6A7A9Z3"/>
<sequence length="254" mass="29464">MAPSVGPNLVASLLMLEKICWDLEHGPQRMVINRVYLRSVFTEALKLVKLKPGSKVQIVDDEDKPFNQAEDHWSIAPYGYSYDPFSASIRTFSYNLTTLILTAHVEATLFWPMLAPSGRWYFKPPIPDPKDYSGREYQSMDHDPLYYFRTETDPSMMVPFLKAFAKAVRHMPVIKHFELACPLMQTMFQITYFAPGLTTDMVVENKDDTKGRRMYYDVGDDWEPESDLMAGLRWAGKERFGGDVIERFLDRAWY</sequence>
<protein>
    <submittedName>
        <fullName evidence="1">Uncharacterized protein</fullName>
    </submittedName>
</protein>
<gene>
    <name evidence="1" type="ORF">CC86DRAFT_404166</name>
</gene>
<organism evidence="1 2">
    <name type="scientific">Ophiobolus disseminans</name>
    <dbReference type="NCBI Taxonomy" id="1469910"/>
    <lineage>
        <taxon>Eukaryota</taxon>
        <taxon>Fungi</taxon>
        <taxon>Dikarya</taxon>
        <taxon>Ascomycota</taxon>
        <taxon>Pezizomycotina</taxon>
        <taxon>Dothideomycetes</taxon>
        <taxon>Pleosporomycetidae</taxon>
        <taxon>Pleosporales</taxon>
        <taxon>Pleosporineae</taxon>
        <taxon>Phaeosphaeriaceae</taxon>
        <taxon>Ophiobolus</taxon>
    </lineage>
</organism>
<keyword evidence="2" id="KW-1185">Reference proteome</keyword>
<accession>A0A6A7A9Z3</accession>
<evidence type="ECO:0000313" key="1">
    <source>
        <dbReference type="EMBL" id="KAF2829529.1"/>
    </source>
</evidence>
<dbReference type="EMBL" id="MU006221">
    <property type="protein sequence ID" value="KAF2829529.1"/>
    <property type="molecule type" value="Genomic_DNA"/>
</dbReference>